<dbReference type="GO" id="GO:0000122">
    <property type="term" value="P:negative regulation of transcription by RNA polymerase II"/>
    <property type="evidence" value="ECO:0007669"/>
    <property type="project" value="TreeGrafter"/>
</dbReference>
<dbReference type="OrthoDB" id="616263at2759"/>
<evidence type="ECO:0000256" key="5">
    <source>
        <dbReference type="PROSITE-ProRule" id="PRU00023"/>
    </source>
</evidence>
<dbReference type="InterPro" id="IPR007728">
    <property type="entry name" value="Pre-SET_dom"/>
</dbReference>
<dbReference type="PROSITE" id="PS50297">
    <property type="entry name" value="ANK_REP_REGION"/>
    <property type="match status" value="3"/>
</dbReference>
<evidence type="ECO:0000313" key="10">
    <source>
        <dbReference type="Proteomes" id="UP000198287"/>
    </source>
</evidence>
<dbReference type="InterPro" id="IPR001214">
    <property type="entry name" value="SET_dom"/>
</dbReference>
<keyword evidence="5" id="KW-0040">ANK repeat</keyword>
<organism evidence="9 10">
    <name type="scientific">Folsomia candida</name>
    <name type="common">Springtail</name>
    <dbReference type="NCBI Taxonomy" id="158441"/>
    <lineage>
        <taxon>Eukaryota</taxon>
        <taxon>Metazoa</taxon>
        <taxon>Ecdysozoa</taxon>
        <taxon>Arthropoda</taxon>
        <taxon>Hexapoda</taxon>
        <taxon>Collembola</taxon>
        <taxon>Entomobryomorpha</taxon>
        <taxon>Isotomoidea</taxon>
        <taxon>Isotomidae</taxon>
        <taxon>Proisotominae</taxon>
        <taxon>Folsomia</taxon>
    </lineage>
</organism>
<dbReference type="GO" id="GO:0032259">
    <property type="term" value="P:methylation"/>
    <property type="evidence" value="ECO:0007669"/>
    <property type="project" value="UniProtKB-KW"/>
</dbReference>
<feature type="compositionally biased region" description="Polar residues" evidence="6">
    <location>
        <begin position="1"/>
        <end position="13"/>
    </location>
</feature>
<dbReference type="GO" id="GO:0046974">
    <property type="term" value="F:histone H3K9 methyltransferase activity"/>
    <property type="evidence" value="ECO:0007669"/>
    <property type="project" value="TreeGrafter"/>
</dbReference>
<feature type="compositionally biased region" description="Basic and acidic residues" evidence="6">
    <location>
        <begin position="14"/>
        <end position="23"/>
    </location>
</feature>
<dbReference type="SMART" id="SM00468">
    <property type="entry name" value="PreSET"/>
    <property type="match status" value="1"/>
</dbReference>
<keyword evidence="10" id="KW-1185">Reference proteome</keyword>
<dbReference type="Pfam" id="PF05033">
    <property type="entry name" value="Pre-SET"/>
    <property type="match status" value="1"/>
</dbReference>
<dbReference type="Proteomes" id="UP000198287">
    <property type="component" value="Unassembled WGS sequence"/>
</dbReference>
<dbReference type="InterPro" id="IPR046341">
    <property type="entry name" value="SET_dom_sf"/>
</dbReference>
<evidence type="ECO:0000256" key="4">
    <source>
        <dbReference type="ARBA" id="ARBA00022691"/>
    </source>
</evidence>
<comment type="caution">
    <text evidence="9">The sequence shown here is derived from an EMBL/GenBank/DDBJ whole genome shotgun (WGS) entry which is preliminary data.</text>
</comment>
<evidence type="ECO:0000259" key="7">
    <source>
        <dbReference type="PROSITE" id="PS50280"/>
    </source>
</evidence>
<feature type="region of interest" description="Disordered" evidence="6">
    <location>
        <begin position="68"/>
        <end position="105"/>
    </location>
</feature>
<accession>A0A226ESH2</accession>
<feature type="domain" description="SET" evidence="7">
    <location>
        <begin position="602"/>
        <end position="723"/>
    </location>
</feature>
<dbReference type="InterPro" id="IPR002110">
    <property type="entry name" value="Ankyrin_rpt"/>
</dbReference>
<feature type="domain" description="Pre-SET" evidence="8">
    <location>
        <begin position="522"/>
        <end position="599"/>
    </location>
</feature>
<dbReference type="GO" id="GO:0008270">
    <property type="term" value="F:zinc ion binding"/>
    <property type="evidence" value="ECO:0007669"/>
    <property type="project" value="InterPro"/>
</dbReference>
<dbReference type="STRING" id="158441.A0A226ESH2"/>
<dbReference type="PROSITE" id="PS50867">
    <property type="entry name" value="PRE_SET"/>
    <property type="match status" value="1"/>
</dbReference>
<reference evidence="9 10" key="1">
    <citation type="submission" date="2015-12" db="EMBL/GenBank/DDBJ databases">
        <title>The genome of Folsomia candida.</title>
        <authorList>
            <person name="Faddeeva A."/>
            <person name="Derks M.F."/>
            <person name="Anvar Y."/>
            <person name="Smit S."/>
            <person name="Van Straalen N."/>
            <person name="Roelofs D."/>
        </authorList>
    </citation>
    <scope>NUCLEOTIDE SEQUENCE [LARGE SCALE GENOMIC DNA]</scope>
    <source>
        <strain evidence="9 10">VU population</strain>
        <tissue evidence="9">Whole body</tissue>
    </source>
</reference>
<dbReference type="PANTHER" id="PTHR46307">
    <property type="entry name" value="G9A, ISOFORM B"/>
    <property type="match status" value="1"/>
</dbReference>
<dbReference type="PROSITE" id="PS50088">
    <property type="entry name" value="ANK_REPEAT"/>
    <property type="match status" value="3"/>
</dbReference>
<gene>
    <name evidence="9" type="ORF">Fcan01_04350</name>
</gene>
<feature type="compositionally biased region" description="Basic residues" evidence="6">
    <location>
        <begin position="85"/>
        <end position="100"/>
    </location>
</feature>
<dbReference type="EMBL" id="LNIX01000002">
    <property type="protein sequence ID" value="OXA60200.1"/>
    <property type="molecule type" value="Genomic_DNA"/>
</dbReference>
<dbReference type="InterPro" id="IPR036770">
    <property type="entry name" value="Ankyrin_rpt-contain_sf"/>
</dbReference>
<dbReference type="SUPFAM" id="SSF48403">
    <property type="entry name" value="Ankyrin repeat"/>
    <property type="match status" value="1"/>
</dbReference>
<dbReference type="PANTHER" id="PTHR46307:SF4">
    <property type="entry name" value="G9A, ISOFORM B"/>
    <property type="match status" value="1"/>
</dbReference>
<dbReference type="AlphaFoldDB" id="A0A226ESH2"/>
<dbReference type="PROSITE" id="PS50280">
    <property type="entry name" value="SET"/>
    <property type="match status" value="1"/>
</dbReference>
<dbReference type="Pfam" id="PF12796">
    <property type="entry name" value="Ank_2"/>
    <property type="match status" value="1"/>
</dbReference>
<name>A0A226ESH2_FOLCA</name>
<dbReference type="Pfam" id="PF13637">
    <property type="entry name" value="Ank_4"/>
    <property type="match status" value="1"/>
</dbReference>
<dbReference type="GO" id="GO:0005634">
    <property type="term" value="C:nucleus"/>
    <property type="evidence" value="ECO:0007669"/>
    <property type="project" value="InterPro"/>
</dbReference>
<comment type="subcellular location">
    <subcellularLocation>
        <location evidence="1">Chromosome</location>
    </subcellularLocation>
</comment>
<dbReference type="SMART" id="SM00248">
    <property type="entry name" value="ANK"/>
    <property type="match status" value="5"/>
</dbReference>
<keyword evidence="2" id="KW-0158">Chromosome</keyword>
<feature type="repeat" description="ANK" evidence="5">
    <location>
        <begin position="367"/>
        <end position="399"/>
    </location>
</feature>
<evidence type="ECO:0000259" key="8">
    <source>
        <dbReference type="PROSITE" id="PS50867"/>
    </source>
</evidence>
<feature type="repeat" description="ANK" evidence="5">
    <location>
        <begin position="259"/>
        <end position="291"/>
    </location>
</feature>
<evidence type="ECO:0000256" key="1">
    <source>
        <dbReference type="ARBA" id="ARBA00004286"/>
    </source>
</evidence>
<dbReference type="SUPFAM" id="SSF82199">
    <property type="entry name" value="SET domain"/>
    <property type="match status" value="1"/>
</dbReference>
<evidence type="ECO:0000256" key="6">
    <source>
        <dbReference type="SAM" id="MobiDB-lite"/>
    </source>
</evidence>
<keyword evidence="9" id="KW-0808">Transferase</keyword>
<dbReference type="GO" id="GO:0000785">
    <property type="term" value="C:chromatin"/>
    <property type="evidence" value="ECO:0007669"/>
    <property type="project" value="TreeGrafter"/>
</dbReference>
<dbReference type="SMART" id="SM00317">
    <property type="entry name" value="SET"/>
    <property type="match status" value="1"/>
</dbReference>
<feature type="repeat" description="ANK" evidence="5">
    <location>
        <begin position="400"/>
        <end position="435"/>
    </location>
</feature>
<keyword evidence="3 9" id="KW-0489">Methyltransferase</keyword>
<dbReference type="Gene3D" id="1.25.40.20">
    <property type="entry name" value="Ankyrin repeat-containing domain"/>
    <property type="match status" value="2"/>
</dbReference>
<sequence>MIRTEQTNHNVEGQSERRDDDSSARTSKRVRRISTKLLIDCGEDVDWTPLGQAGVTNSDVLKESEELNLPKLAMEEESNGSSSSLKRKRTDGQARRRQSSKCKDLWTGRDTRSLPLVKTPLALNQQNNKKVSVVKPRTSSLPDKSIVLSEQQCVTKPVELQFGPSNPRSSNLSTIIKHNQNLTSKQLGQQIGNELIETEDSCDDVTRITAFLEAGADVNTCIANTMGLTLLMKAVELRSLNLVHTLCSYKAKLNLRDKFGCTALMLAAAYDKSEIVRYLVGVGADPYVKMSRNGMTCLHMMAKDDNVLGAKALDLPKCLDLLEVQDAKKCTPLATACRFNSNRMVTFLAELISQMSLNKIVSIVDSYGGTALHWGAFKGNVEVMMTLIGLGADTNAQDNDGNTPMHIVVSTIQFRPIQMLEVLLTAGAEPSIRNAEGKSVIDMCPSDLRKTLNKLRTNVRLFRNFMDSPSLFILEDLSLGYERRFAIPCVNHFDSATLAYGKDFSYITEPIYPSNPRLKTPHRCDCSKTGCESGSLEKCSHYEIAPGTNGVRLCYEASGRVLLPEQRTSLPVDDFELYECGKLCPCNAKKCQNRVVQKGLSKQLQVFRTGATASKGWGVRTLQNIVRNEFVSELAGEIFSADYFKTSNRMKSDKSFLYQFKIDSESEMYIDCGKFGNVSRFINHSCDPNLFPVKVFVNSVAPRLAFFAKTDILSKQELTFDYTMLHSQFQTVEHFPFRCECKSLNCKDTA</sequence>
<proteinExistence type="predicted"/>
<evidence type="ECO:0000256" key="3">
    <source>
        <dbReference type="ARBA" id="ARBA00022603"/>
    </source>
</evidence>
<dbReference type="Gene3D" id="2.170.270.10">
    <property type="entry name" value="SET domain"/>
    <property type="match status" value="1"/>
</dbReference>
<dbReference type="OMA" id="YSHINAC"/>
<dbReference type="InterPro" id="IPR043550">
    <property type="entry name" value="EHMT1/EHMT2"/>
</dbReference>
<evidence type="ECO:0000313" key="9">
    <source>
        <dbReference type="EMBL" id="OXA60200.1"/>
    </source>
</evidence>
<protein>
    <submittedName>
        <fullName evidence="9">Histone-lysine N-methyltransferase EHMT2</fullName>
    </submittedName>
</protein>
<dbReference type="Pfam" id="PF00856">
    <property type="entry name" value="SET"/>
    <property type="match status" value="1"/>
</dbReference>
<feature type="region of interest" description="Disordered" evidence="6">
    <location>
        <begin position="1"/>
        <end position="29"/>
    </location>
</feature>
<keyword evidence="4" id="KW-0949">S-adenosyl-L-methionine</keyword>
<evidence type="ECO:0000256" key="2">
    <source>
        <dbReference type="ARBA" id="ARBA00022454"/>
    </source>
</evidence>
<dbReference type="GO" id="GO:0002039">
    <property type="term" value="F:p53 binding"/>
    <property type="evidence" value="ECO:0007669"/>
    <property type="project" value="InterPro"/>
</dbReference>